<accession>A0A125DMD7</accession>
<dbReference type="RefSeq" id="WP_060192430.1">
    <property type="nucleotide sequence ID" value="NZ_LPHD01000049.1"/>
</dbReference>
<comment type="caution">
    <text evidence="1">The sequence shown here is derived from an EMBL/GenBank/DDBJ whole genome shotgun (WGS) entry which is preliminary data.</text>
</comment>
<protein>
    <submittedName>
        <fullName evidence="1">Uncharacterized protein</fullName>
    </submittedName>
</protein>
<gene>
    <name evidence="1" type="ORF">WL29_21950</name>
</gene>
<evidence type="ECO:0000313" key="2">
    <source>
        <dbReference type="Proteomes" id="UP000060630"/>
    </source>
</evidence>
<name>A0A125DMD7_9BURK</name>
<sequence length="269" mass="30283">MKLFNYLKVFGAFTNAQQLIPLSVEPSDRQEKKMLEEANRLLDAGWARREAYFTQRELNGGEAADLVAEKEAFFPKVADGKVHIPLQYLQDFMVRKMAAIQNNVSIHNTKEVADLKEVFGDYKVELTSRFTGLVFDFINWSAKEGQKPKLLVHAKDASGEEVVIRFEAAGELCQKFMMALLELKLQPGQAFDLSVEAVDPAIEKNRRAGKKVADTGLYVNHNMVLTVGGKSHTGHPPKGTRFVQKPTIEYMEMMFRQAQDATMPNQKAA</sequence>
<reference evidence="1 2" key="1">
    <citation type="submission" date="2015-11" db="EMBL/GenBank/DDBJ databases">
        <title>Expanding the genomic diversity of Burkholderia species for the development of highly accurate diagnostics.</title>
        <authorList>
            <person name="Sahl J."/>
            <person name="Keim P."/>
            <person name="Wagner D."/>
        </authorList>
    </citation>
    <scope>NUCLEOTIDE SEQUENCE [LARGE SCALE GENOMIC DNA]</scope>
    <source>
        <strain evidence="1 2">MSMB2087WGS</strain>
    </source>
</reference>
<dbReference type="EMBL" id="LPHD01000049">
    <property type="protein sequence ID" value="KWA84032.1"/>
    <property type="molecule type" value="Genomic_DNA"/>
</dbReference>
<dbReference type="Proteomes" id="UP000060630">
    <property type="component" value="Unassembled WGS sequence"/>
</dbReference>
<evidence type="ECO:0000313" key="1">
    <source>
        <dbReference type="EMBL" id="KWA84032.1"/>
    </source>
</evidence>
<organism evidence="1 2">
    <name type="scientific">Burkholderia ubonensis</name>
    <dbReference type="NCBI Taxonomy" id="101571"/>
    <lineage>
        <taxon>Bacteria</taxon>
        <taxon>Pseudomonadati</taxon>
        <taxon>Pseudomonadota</taxon>
        <taxon>Betaproteobacteria</taxon>
        <taxon>Burkholderiales</taxon>
        <taxon>Burkholderiaceae</taxon>
        <taxon>Burkholderia</taxon>
        <taxon>Burkholderia cepacia complex</taxon>
    </lineage>
</organism>
<dbReference type="AlphaFoldDB" id="A0A125DMD7"/>
<proteinExistence type="predicted"/>